<accession>A0A0L8ANG3</accession>
<organism evidence="2 3">
    <name type="scientific">Roseivirga seohaensis subsp. aquiponti</name>
    <dbReference type="NCBI Taxonomy" id="1566026"/>
    <lineage>
        <taxon>Bacteria</taxon>
        <taxon>Pseudomonadati</taxon>
        <taxon>Bacteroidota</taxon>
        <taxon>Cytophagia</taxon>
        <taxon>Cytophagales</taxon>
        <taxon>Roseivirgaceae</taxon>
        <taxon>Roseivirga</taxon>
    </lineage>
</organism>
<feature type="compositionally biased region" description="Basic and acidic residues" evidence="1">
    <location>
        <begin position="59"/>
        <end position="77"/>
    </location>
</feature>
<keyword evidence="3" id="KW-1185">Reference proteome</keyword>
<evidence type="ECO:0000313" key="2">
    <source>
        <dbReference type="EMBL" id="KOF03869.1"/>
    </source>
</evidence>
<comment type="caution">
    <text evidence="2">The sequence shown here is derived from an EMBL/GenBank/DDBJ whole genome shotgun (WGS) entry which is preliminary data.</text>
</comment>
<gene>
    <name evidence="2" type="ORF">OB69_04775</name>
</gene>
<dbReference type="EMBL" id="JSVA01000005">
    <property type="protein sequence ID" value="KOF03869.1"/>
    <property type="molecule type" value="Genomic_DNA"/>
</dbReference>
<sequence>MNSIQIKQRIHDYIDQANERFLMLVNEMIDADKKQDWWDDLDPNIQASIDRAIAQSEQGKGRPHSEVMSEIRAKHQK</sequence>
<dbReference type="AlphaFoldDB" id="A0A0L8ANG3"/>
<feature type="region of interest" description="Disordered" evidence="1">
    <location>
        <begin position="55"/>
        <end position="77"/>
    </location>
</feature>
<reference evidence="3" key="1">
    <citation type="submission" date="2014-11" db="EMBL/GenBank/DDBJ databases">
        <title>Genome sequencing of Roseivirga sp. D-25.</title>
        <authorList>
            <person name="Selvaratnam C."/>
            <person name="Thevarajoo S."/>
            <person name="Goh K.M."/>
            <person name="Eee R."/>
            <person name="Chan K.-G."/>
            <person name="Chong C.S."/>
        </authorList>
    </citation>
    <scope>NUCLEOTIDE SEQUENCE [LARGE SCALE GENOMIC DNA]</scope>
    <source>
        <strain evidence="3">D-25</strain>
    </source>
</reference>
<protein>
    <submittedName>
        <fullName evidence="2">Uncharacterized protein</fullName>
    </submittedName>
</protein>
<dbReference type="OrthoDB" id="839323at2"/>
<dbReference type="PATRIC" id="fig|1566026.4.peg.2775"/>
<dbReference type="Proteomes" id="UP000036908">
    <property type="component" value="Unassembled WGS sequence"/>
</dbReference>
<name>A0A0L8ANG3_9BACT</name>
<proteinExistence type="predicted"/>
<evidence type="ECO:0000256" key="1">
    <source>
        <dbReference type="SAM" id="MobiDB-lite"/>
    </source>
</evidence>
<dbReference type="RefSeq" id="WP_053222557.1">
    <property type="nucleotide sequence ID" value="NZ_JSVA01000005.1"/>
</dbReference>
<evidence type="ECO:0000313" key="3">
    <source>
        <dbReference type="Proteomes" id="UP000036908"/>
    </source>
</evidence>